<comment type="caution">
    <text evidence="2">The sequence shown here is derived from an EMBL/GenBank/DDBJ whole genome shotgun (WGS) entry which is preliminary data.</text>
</comment>
<reference evidence="2" key="2">
    <citation type="journal article" date="2024" name="Plant">
        <title>Genomic evolution and insights into agronomic trait innovations of Sesamum species.</title>
        <authorList>
            <person name="Miao H."/>
            <person name="Wang L."/>
            <person name="Qu L."/>
            <person name="Liu H."/>
            <person name="Sun Y."/>
            <person name="Le M."/>
            <person name="Wang Q."/>
            <person name="Wei S."/>
            <person name="Zheng Y."/>
            <person name="Lin W."/>
            <person name="Duan Y."/>
            <person name="Cao H."/>
            <person name="Xiong S."/>
            <person name="Wang X."/>
            <person name="Wei L."/>
            <person name="Li C."/>
            <person name="Ma Q."/>
            <person name="Ju M."/>
            <person name="Zhao R."/>
            <person name="Li G."/>
            <person name="Mu C."/>
            <person name="Tian Q."/>
            <person name="Mei H."/>
            <person name="Zhang T."/>
            <person name="Gao T."/>
            <person name="Zhang H."/>
        </authorList>
    </citation>
    <scope>NUCLEOTIDE SEQUENCE</scope>
    <source>
        <strain evidence="2">G02</strain>
    </source>
</reference>
<name>A0AAW2RFH3_SESRA</name>
<gene>
    <name evidence="2" type="ORF">Sradi_3166300</name>
</gene>
<protein>
    <submittedName>
        <fullName evidence="2">Uncharacterized protein</fullName>
    </submittedName>
</protein>
<reference evidence="2" key="1">
    <citation type="submission" date="2020-06" db="EMBL/GenBank/DDBJ databases">
        <authorList>
            <person name="Li T."/>
            <person name="Hu X."/>
            <person name="Zhang T."/>
            <person name="Song X."/>
            <person name="Zhang H."/>
            <person name="Dai N."/>
            <person name="Sheng W."/>
            <person name="Hou X."/>
            <person name="Wei L."/>
        </authorList>
    </citation>
    <scope>NUCLEOTIDE SEQUENCE</scope>
    <source>
        <strain evidence="2">G02</strain>
        <tissue evidence="2">Leaf</tissue>
    </source>
</reference>
<proteinExistence type="predicted"/>
<evidence type="ECO:0000256" key="1">
    <source>
        <dbReference type="SAM" id="MobiDB-lite"/>
    </source>
</evidence>
<dbReference type="AlphaFoldDB" id="A0AAW2RFH3"/>
<sequence>MQLKGVFRVPGRHGNRTGNVRPRRSTLGVRTAERFDATLEVAPQAADYQGQHLSCE</sequence>
<dbReference type="EMBL" id="JACGWJ010000013">
    <property type="protein sequence ID" value="KAL0378608.1"/>
    <property type="molecule type" value="Genomic_DNA"/>
</dbReference>
<evidence type="ECO:0000313" key="2">
    <source>
        <dbReference type="EMBL" id="KAL0378608.1"/>
    </source>
</evidence>
<organism evidence="2">
    <name type="scientific">Sesamum radiatum</name>
    <name type="common">Black benniseed</name>
    <dbReference type="NCBI Taxonomy" id="300843"/>
    <lineage>
        <taxon>Eukaryota</taxon>
        <taxon>Viridiplantae</taxon>
        <taxon>Streptophyta</taxon>
        <taxon>Embryophyta</taxon>
        <taxon>Tracheophyta</taxon>
        <taxon>Spermatophyta</taxon>
        <taxon>Magnoliopsida</taxon>
        <taxon>eudicotyledons</taxon>
        <taxon>Gunneridae</taxon>
        <taxon>Pentapetalae</taxon>
        <taxon>asterids</taxon>
        <taxon>lamiids</taxon>
        <taxon>Lamiales</taxon>
        <taxon>Pedaliaceae</taxon>
        <taxon>Sesamum</taxon>
    </lineage>
</organism>
<feature type="region of interest" description="Disordered" evidence="1">
    <location>
        <begin position="1"/>
        <end position="25"/>
    </location>
</feature>
<accession>A0AAW2RFH3</accession>